<evidence type="ECO:0000256" key="5">
    <source>
        <dbReference type="ARBA" id="ARBA00023134"/>
    </source>
</evidence>
<evidence type="ECO:0000259" key="7">
    <source>
        <dbReference type="PROSITE" id="PS51722"/>
    </source>
</evidence>
<keyword evidence="3" id="KW-0547">Nucleotide-binding</keyword>
<name>A0A0L0DGE9_THETB</name>
<dbReference type="SUPFAM" id="SSF50447">
    <property type="entry name" value="Translation proteins"/>
    <property type="match status" value="1"/>
</dbReference>
<evidence type="ECO:0000256" key="4">
    <source>
        <dbReference type="ARBA" id="ARBA00022917"/>
    </source>
</evidence>
<dbReference type="NCBIfam" id="TIGR00231">
    <property type="entry name" value="small_GTP"/>
    <property type="match status" value="1"/>
</dbReference>
<feature type="domain" description="Tr-type G" evidence="7">
    <location>
        <begin position="141"/>
        <end position="404"/>
    </location>
</feature>
<dbReference type="SUPFAM" id="SSF52156">
    <property type="entry name" value="Initiation factor IF2/eIF5b, domain 3"/>
    <property type="match status" value="1"/>
</dbReference>
<dbReference type="GO" id="GO:0003924">
    <property type="term" value="F:GTPase activity"/>
    <property type="evidence" value="ECO:0007669"/>
    <property type="project" value="InterPro"/>
</dbReference>
<dbReference type="SUPFAM" id="SSF52540">
    <property type="entry name" value="P-loop containing nucleoside triphosphate hydrolases"/>
    <property type="match status" value="1"/>
</dbReference>
<dbReference type="PANTHER" id="PTHR43381:SF5">
    <property type="entry name" value="TR-TYPE G DOMAIN-CONTAINING PROTEIN"/>
    <property type="match status" value="1"/>
</dbReference>
<dbReference type="OrthoDB" id="361630at2759"/>
<dbReference type="GeneID" id="25565689"/>
<gene>
    <name evidence="8" type="ORF">AMSG_06550</name>
</gene>
<dbReference type="PRINTS" id="PR00315">
    <property type="entry name" value="ELONGATNFCT"/>
</dbReference>
<dbReference type="GO" id="GO:0005737">
    <property type="term" value="C:cytoplasm"/>
    <property type="evidence" value="ECO:0007669"/>
    <property type="project" value="TreeGrafter"/>
</dbReference>
<evidence type="ECO:0000256" key="2">
    <source>
        <dbReference type="ARBA" id="ARBA00022540"/>
    </source>
</evidence>
<dbReference type="Gene3D" id="2.40.30.10">
    <property type="entry name" value="Translation factors"/>
    <property type="match status" value="1"/>
</dbReference>
<dbReference type="GO" id="GO:0003743">
    <property type="term" value="F:translation initiation factor activity"/>
    <property type="evidence" value="ECO:0007669"/>
    <property type="project" value="UniProtKB-KW"/>
</dbReference>
<dbReference type="Proteomes" id="UP000054408">
    <property type="component" value="Unassembled WGS sequence"/>
</dbReference>
<sequence>MLRLAFRRAGPPVRPWARALASPARRALAAPPAASEGKPVALPPHIRVRELAKLLRVPAKKVAVAVARKRGRKYHYTQRVEGREVAVVAPSLRAVVIDYASAAELAAAFGYHPIPLELGPVPPAAGSAGHRPAWLASESLARVPVVALMGHVDHGKTTLWDALAGSDEAGREPGGITQSLRTLRLLLPRDGEGDVLAPLGPPEIDGPDASYRSDHSVRAGSYRTPSKAERAERKVAWRKRVEAARAQEQAALAAGSHVPLTVVDTPGHAAFFHMREHSVLALDAMVLVVDATQGMGEQTLEVLTAAAVEKLPVFVVANKMDMLGSGEAARGAIAGLLDQLHAFEPFAPLPDADTPLPPAPGSLDVLNPQLSIAGVYPVSAKTGGGLRSLVGDLAAFAEGAAAPETASSADAEVNAVVQASAVGVVVEASLERARGSVLRVVVAEGEIKKGDTFVCGVLSGRVLNVTDATQVPLAAAGPGEGVEVMVSIRSSIRGIDSINDAMPLGEALYVVTPQDAKVLLHYREASADWQMNIETGEVVGSGADEEDAVASVDGAKDELAVPSGRSVVVKANTGGALLTLVDALRNAGIVVVHYGVGDVTPTDLEHAVVAGDATPVLCFNVARGERPRF</sequence>
<proteinExistence type="inferred from homology"/>
<accession>A0A0L0DGE9</accession>
<dbReference type="PROSITE" id="PS51722">
    <property type="entry name" value="G_TR_2"/>
    <property type="match status" value="1"/>
</dbReference>
<dbReference type="InterPro" id="IPR000795">
    <property type="entry name" value="T_Tr_GTP-bd_dom"/>
</dbReference>
<dbReference type="Gene3D" id="3.40.50.10050">
    <property type="entry name" value="Translation initiation factor IF- 2, domain 3"/>
    <property type="match status" value="1"/>
</dbReference>
<dbReference type="EMBL" id="GL349465">
    <property type="protein sequence ID" value="KNC51196.1"/>
    <property type="molecule type" value="Genomic_DNA"/>
</dbReference>
<dbReference type="InterPro" id="IPR009000">
    <property type="entry name" value="Transl_B-barrel_sf"/>
</dbReference>
<dbReference type="InterPro" id="IPR036925">
    <property type="entry name" value="TIF_IF2_dom3_sf"/>
</dbReference>
<feature type="region of interest" description="Disordered" evidence="6">
    <location>
        <begin position="198"/>
        <end position="225"/>
    </location>
</feature>
<keyword evidence="2 8" id="KW-0396">Initiation factor</keyword>
<dbReference type="PANTHER" id="PTHR43381">
    <property type="entry name" value="TRANSLATION INITIATION FACTOR IF-2-RELATED"/>
    <property type="match status" value="1"/>
</dbReference>
<evidence type="ECO:0000256" key="6">
    <source>
        <dbReference type="SAM" id="MobiDB-lite"/>
    </source>
</evidence>
<dbReference type="Pfam" id="PF00009">
    <property type="entry name" value="GTP_EFTU"/>
    <property type="match status" value="1"/>
</dbReference>
<dbReference type="RefSeq" id="XP_013756396.1">
    <property type="nucleotide sequence ID" value="XM_013900942.1"/>
</dbReference>
<evidence type="ECO:0000256" key="1">
    <source>
        <dbReference type="ARBA" id="ARBA00007733"/>
    </source>
</evidence>
<dbReference type="Gene3D" id="3.40.50.300">
    <property type="entry name" value="P-loop containing nucleotide triphosphate hydrolases"/>
    <property type="match status" value="1"/>
</dbReference>
<dbReference type="eggNOG" id="KOG1145">
    <property type="taxonomic scope" value="Eukaryota"/>
</dbReference>
<protein>
    <submittedName>
        <fullName evidence="8">Translation initiation factor IF-2</fullName>
    </submittedName>
</protein>
<dbReference type="GO" id="GO:0005525">
    <property type="term" value="F:GTP binding"/>
    <property type="evidence" value="ECO:0007669"/>
    <property type="project" value="UniProtKB-KW"/>
</dbReference>
<keyword evidence="4" id="KW-0648">Protein biosynthesis</keyword>
<dbReference type="STRING" id="461836.A0A0L0DGE9"/>
<dbReference type="InterPro" id="IPR005225">
    <property type="entry name" value="Small_GTP-bd"/>
</dbReference>
<dbReference type="OMA" id="ESIGCIE"/>
<evidence type="ECO:0000313" key="8">
    <source>
        <dbReference type="EMBL" id="KNC51196.1"/>
    </source>
</evidence>
<reference evidence="8 9" key="1">
    <citation type="submission" date="2010-05" db="EMBL/GenBank/DDBJ databases">
        <title>The Genome Sequence of Thecamonas trahens ATCC 50062.</title>
        <authorList>
            <consortium name="The Broad Institute Genome Sequencing Platform"/>
            <person name="Russ C."/>
            <person name="Cuomo C."/>
            <person name="Shea T."/>
            <person name="Young S.K."/>
            <person name="Zeng Q."/>
            <person name="Koehrsen M."/>
            <person name="Haas B."/>
            <person name="Borodovsky M."/>
            <person name="Guigo R."/>
            <person name="Alvarado L."/>
            <person name="Berlin A."/>
            <person name="Bochicchio J."/>
            <person name="Borenstein D."/>
            <person name="Chapman S."/>
            <person name="Chen Z."/>
            <person name="Freedman E."/>
            <person name="Gellesch M."/>
            <person name="Goldberg J."/>
            <person name="Griggs A."/>
            <person name="Gujja S."/>
            <person name="Heilman E."/>
            <person name="Heiman D."/>
            <person name="Hepburn T."/>
            <person name="Howarth C."/>
            <person name="Jen D."/>
            <person name="Larson L."/>
            <person name="Mehta T."/>
            <person name="Park D."/>
            <person name="Pearson M."/>
            <person name="Roberts A."/>
            <person name="Saif S."/>
            <person name="Shenoy N."/>
            <person name="Sisk P."/>
            <person name="Stolte C."/>
            <person name="Sykes S."/>
            <person name="Thomson T."/>
            <person name="Walk T."/>
            <person name="White J."/>
            <person name="Yandava C."/>
            <person name="Burger G."/>
            <person name="Gray M.W."/>
            <person name="Holland P.W.H."/>
            <person name="King N."/>
            <person name="Lang F.B.F."/>
            <person name="Roger A.J."/>
            <person name="Ruiz-Trillo I."/>
            <person name="Lander E."/>
            <person name="Nusbaum C."/>
        </authorList>
    </citation>
    <scope>NUCLEOTIDE SEQUENCE [LARGE SCALE GENOMIC DNA]</scope>
    <source>
        <strain evidence="8 9">ATCC 50062</strain>
    </source>
</reference>
<dbReference type="InterPro" id="IPR053905">
    <property type="entry name" value="EF-G-like_DII"/>
</dbReference>
<dbReference type="InterPro" id="IPR027417">
    <property type="entry name" value="P-loop_NTPase"/>
</dbReference>
<comment type="similarity">
    <text evidence="1">Belongs to the TRAFAC class translation factor GTPase superfamily. Classic translation factor GTPase family. IF-2 subfamily.</text>
</comment>
<evidence type="ECO:0000256" key="3">
    <source>
        <dbReference type="ARBA" id="ARBA00022741"/>
    </source>
</evidence>
<dbReference type="InterPro" id="IPR015760">
    <property type="entry name" value="TIF_IF2"/>
</dbReference>
<keyword evidence="9" id="KW-1185">Reference proteome</keyword>
<evidence type="ECO:0000313" key="9">
    <source>
        <dbReference type="Proteomes" id="UP000054408"/>
    </source>
</evidence>
<dbReference type="Pfam" id="PF22042">
    <property type="entry name" value="EF-G_D2"/>
    <property type="match status" value="1"/>
</dbReference>
<keyword evidence="5" id="KW-0342">GTP-binding</keyword>
<organism evidence="8 9">
    <name type="scientific">Thecamonas trahens ATCC 50062</name>
    <dbReference type="NCBI Taxonomy" id="461836"/>
    <lineage>
        <taxon>Eukaryota</taxon>
        <taxon>Apusozoa</taxon>
        <taxon>Apusomonadida</taxon>
        <taxon>Apusomonadidae</taxon>
        <taxon>Thecamonas</taxon>
    </lineage>
</organism>
<dbReference type="AlphaFoldDB" id="A0A0L0DGE9"/>